<accession>A0ABM1MYU7</accession>
<evidence type="ECO:0000256" key="2">
    <source>
        <dbReference type="ARBA" id="ARBA00004496"/>
    </source>
</evidence>
<evidence type="ECO:0000256" key="4">
    <source>
        <dbReference type="ARBA" id="ARBA00023242"/>
    </source>
</evidence>
<sequence>MDIKMYEKITSTIREYKGLSRNCLKLLRETFPNIQYEVLCSILSSEYQKLMKFTYTRSEWKMNKYYNMYKQAIANGEEPGIIINIARKVNIAPCLIAKLILKCIDSNDNPDQQTDTSNTKINKLLKDTNLITDQKLAHEIFLCTLYDDQYSPIVEAMKNSVGQQYEIKLYKKMSDLGIAFRDEIYLRKFGYDKTPDVKLEIPIAVNGFIIHWIESKAMFGDYDIHQDYVKKQYSCYWNRFGSGLVIYWFGYLETVKLQNDKRFIVSDHLPENLTCIGIE</sequence>
<keyword evidence="3" id="KW-0963">Cytoplasm</keyword>
<reference evidence="7" key="1">
    <citation type="submission" date="2025-08" db="UniProtKB">
        <authorList>
            <consortium name="RefSeq"/>
        </authorList>
    </citation>
    <scope>IDENTIFICATION</scope>
    <source>
        <tissue evidence="7">Whole Larva</tissue>
    </source>
</reference>
<evidence type="ECO:0000313" key="7">
    <source>
        <dbReference type="RefSeq" id="XP_017779747.1"/>
    </source>
</evidence>
<dbReference type="Proteomes" id="UP000695000">
    <property type="component" value="Unplaced"/>
</dbReference>
<keyword evidence="6" id="KW-1185">Reference proteome</keyword>
<proteinExistence type="predicted"/>
<evidence type="ECO:0000256" key="3">
    <source>
        <dbReference type="ARBA" id="ARBA00022490"/>
    </source>
</evidence>
<dbReference type="GeneID" id="108565021"/>
<dbReference type="PANTHER" id="PTHR31661:SF1">
    <property type="entry name" value="CDAN1-INTERACTING NUCLEASE 1"/>
    <property type="match status" value="1"/>
</dbReference>
<gene>
    <name evidence="7" type="primary">LOC108565021</name>
</gene>
<evidence type="ECO:0000256" key="5">
    <source>
        <dbReference type="ARBA" id="ARBA00023480"/>
    </source>
</evidence>
<comment type="subcellular location">
    <subcellularLocation>
        <location evidence="2">Cytoplasm</location>
    </subcellularLocation>
    <subcellularLocation>
        <location evidence="1">Nucleus</location>
    </subcellularLocation>
</comment>
<evidence type="ECO:0000313" key="6">
    <source>
        <dbReference type="Proteomes" id="UP000695000"/>
    </source>
</evidence>
<dbReference type="InterPro" id="IPR029404">
    <property type="entry name" value="CDIN1"/>
</dbReference>
<dbReference type="PANTHER" id="PTHR31661">
    <property type="entry name" value="SIMILAR TO CDNA SEQUENCE BC052040"/>
    <property type="match status" value="1"/>
</dbReference>
<organism evidence="6 7">
    <name type="scientific">Nicrophorus vespilloides</name>
    <name type="common">Boreal carrion beetle</name>
    <dbReference type="NCBI Taxonomy" id="110193"/>
    <lineage>
        <taxon>Eukaryota</taxon>
        <taxon>Metazoa</taxon>
        <taxon>Ecdysozoa</taxon>
        <taxon>Arthropoda</taxon>
        <taxon>Hexapoda</taxon>
        <taxon>Insecta</taxon>
        <taxon>Pterygota</taxon>
        <taxon>Neoptera</taxon>
        <taxon>Endopterygota</taxon>
        <taxon>Coleoptera</taxon>
        <taxon>Polyphaga</taxon>
        <taxon>Staphyliniformia</taxon>
        <taxon>Silphidae</taxon>
        <taxon>Nicrophorinae</taxon>
        <taxon>Nicrophorus</taxon>
    </lineage>
</organism>
<protein>
    <recommendedName>
        <fullName evidence="5">CDAN1-interacting nuclease 1</fullName>
    </recommendedName>
</protein>
<name>A0ABM1MYU7_NICVS</name>
<keyword evidence="4" id="KW-0539">Nucleus</keyword>
<dbReference type="Pfam" id="PF14811">
    <property type="entry name" value="TPD"/>
    <property type="match status" value="1"/>
</dbReference>
<dbReference type="RefSeq" id="XP_017779747.1">
    <property type="nucleotide sequence ID" value="XM_017924258.1"/>
</dbReference>
<evidence type="ECO:0000256" key="1">
    <source>
        <dbReference type="ARBA" id="ARBA00004123"/>
    </source>
</evidence>